<dbReference type="AlphaFoldDB" id="A0A328CAE9"/>
<evidence type="ECO:0000313" key="4">
    <source>
        <dbReference type="Proteomes" id="UP000249169"/>
    </source>
</evidence>
<dbReference type="Gene3D" id="1.20.120.420">
    <property type="entry name" value="translation initiation factor eif-2b, domain 1"/>
    <property type="match status" value="1"/>
</dbReference>
<dbReference type="InterPro" id="IPR042529">
    <property type="entry name" value="IF_2B-like_C"/>
</dbReference>
<dbReference type="InterPro" id="IPR037171">
    <property type="entry name" value="NagB/RpiA_transferase-like"/>
</dbReference>
<comment type="pathway">
    <text evidence="2">Amino-acid biosynthesis; L-methionine biosynthesis via salvage pathway; L-methionine from S-methyl-5-thio-alpha-D-ribose 1-phosphate: step 1/6.</text>
</comment>
<comment type="function">
    <text evidence="2">Catalyzes the interconversion of methylthioribose-1-phosphate (MTR-1-P) into methylthioribulose-1-phosphate (MTRu-1-P).</text>
</comment>
<dbReference type="InterPro" id="IPR011559">
    <property type="entry name" value="Initiation_fac_2B_a/b/d"/>
</dbReference>
<dbReference type="OrthoDB" id="9803436at2"/>
<dbReference type="GO" id="GO:0019509">
    <property type="term" value="P:L-methionine salvage from methylthioadenosine"/>
    <property type="evidence" value="ECO:0007669"/>
    <property type="project" value="UniProtKB-UniRule"/>
</dbReference>
<dbReference type="PANTHER" id="PTHR43475:SF1">
    <property type="entry name" value="METHYLTHIORIBOSE-1-PHOSPHATE ISOMERASE"/>
    <property type="match status" value="1"/>
</dbReference>
<comment type="caution">
    <text evidence="3">The sequence shown here is derived from an EMBL/GenBank/DDBJ whole genome shotgun (WGS) entry which is preliminary data.</text>
</comment>
<feature type="binding site" evidence="2">
    <location>
        <begin position="56"/>
        <end position="58"/>
    </location>
    <ligand>
        <name>substrate</name>
    </ligand>
</feature>
<evidence type="ECO:0000313" key="3">
    <source>
        <dbReference type="EMBL" id="RAL23974.1"/>
    </source>
</evidence>
<name>A0A328CAE9_9DELT</name>
<dbReference type="NCBIfam" id="TIGR00512">
    <property type="entry name" value="salvage_mtnA"/>
    <property type="match status" value="1"/>
</dbReference>
<reference evidence="3 4" key="1">
    <citation type="submission" date="2018-05" db="EMBL/GenBank/DDBJ databases">
        <title>Lujinxingia marina gen. nov. sp. nov., a new facultative anaerobic member of the class Deltaproteobacteria, and proposal of Lujinxingaceae fam. nov.</title>
        <authorList>
            <person name="Li C.-M."/>
        </authorList>
    </citation>
    <scope>NUCLEOTIDE SEQUENCE [LARGE SCALE GENOMIC DNA]</scope>
    <source>
        <strain evidence="3 4">B210</strain>
    </source>
</reference>
<proteinExistence type="inferred from homology"/>
<dbReference type="Gene3D" id="3.40.50.10470">
    <property type="entry name" value="Translation initiation factor eif-2b, domain 2"/>
    <property type="match status" value="1"/>
</dbReference>
<keyword evidence="1 2" id="KW-0413">Isomerase</keyword>
<feature type="binding site" evidence="2">
    <location>
        <position position="205"/>
    </location>
    <ligand>
        <name>substrate</name>
    </ligand>
</feature>
<feature type="active site" description="Proton donor" evidence="2">
    <location>
        <position position="246"/>
    </location>
</feature>
<dbReference type="Pfam" id="PF01008">
    <property type="entry name" value="IF-2B"/>
    <property type="match status" value="1"/>
</dbReference>
<dbReference type="HAMAP" id="MF_01678">
    <property type="entry name" value="Salvage_MtnA"/>
    <property type="match status" value="1"/>
</dbReference>
<dbReference type="InterPro" id="IPR027363">
    <property type="entry name" value="M1Pi_N"/>
</dbReference>
<dbReference type="SUPFAM" id="SSF100950">
    <property type="entry name" value="NagB/RpiA/CoA transferase-like"/>
    <property type="match status" value="1"/>
</dbReference>
<keyword evidence="2" id="KW-0028">Amino-acid biosynthesis</keyword>
<dbReference type="Proteomes" id="UP000249169">
    <property type="component" value="Unassembled WGS sequence"/>
</dbReference>
<dbReference type="GO" id="GO:0046523">
    <property type="term" value="F:S-methyl-5-thioribose-1-phosphate isomerase activity"/>
    <property type="evidence" value="ECO:0007669"/>
    <property type="project" value="UniProtKB-UniRule"/>
</dbReference>
<dbReference type="NCBIfam" id="NF004326">
    <property type="entry name" value="PRK05720.1"/>
    <property type="match status" value="1"/>
</dbReference>
<dbReference type="InterPro" id="IPR000649">
    <property type="entry name" value="IF-2B-related"/>
</dbReference>
<organism evidence="3 4">
    <name type="scientific">Lujinxingia litoralis</name>
    <dbReference type="NCBI Taxonomy" id="2211119"/>
    <lineage>
        <taxon>Bacteria</taxon>
        <taxon>Deltaproteobacteria</taxon>
        <taxon>Bradymonadales</taxon>
        <taxon>Lujinxingiaceae</taxon>
        <taxon>Lujinxingia</taxon>
    </lineage>
</organism>
<dbReference type="InterPro" id="IPR005251">
    <property type="entry name" value="IF-M1Pi"/>
</dbReference>
<dbReference type="UniPathway" id="UPA00904">
    <property type="reaction ID" value="UER00874"/>
</dbReference>
<evidence type="ECO:0000256" key="1">
    <source>
        <dbReference type="ARBA" id="ARBA00023235"/>
    </source>
</evidence>
<dbReference type="EMBL" id="QHKO01000002">
    <property type="protein sequence ID" value="RAL23974.1"/>
    <property type="molecule type" value="Genomic_DNA"/>
</dbReference>
<feature type="binding site" evidence="2">
    <location>
        <begin position="256"/>
        <end position="257"/>
    </location>
    <ligand>
        <name>substrate</name>
    </ligand>
</feature>
<keyword evidence="2" id="KW-0486">Methionine biosynthesis</keyword>
<feature type="site" description="Transition state stabilizer" evidence="2">
    <location>
        <position position="166"/>
    </location>
</feature>
<keyword evidence="4" id="KW-1185">Reference proteome</keyword>
<dbReference type="NCBIfam" id="TIGR00524">
    <property type="entry name" value="eIF-2B_rel"/>
    <property type="match status" value="1"/>
</dbReference>
<protein>
    <recommendedName>
        <fullName evidence="2">Methylthioribose-1-phosphate isomerase</fullName>
        <shortName evidence="2">M1Pi</shortName>
        <shortName evidence="2">MTR-1-P isomerase</shortName>
        <ecNumber evidence="2">5.3.1.23</ecNumber>
    </recommendedName>
    <alternativeName>
        <fullName evidence="2">S-methyl-5-thioribose-1-phosphate isomerase</fullName>
    </alternativeName>
</protein>
<comment type="similarity">
    <text evidence="2">Belongs to the EIF-2B alpha/beta/delta subunits family. MtnA subfamily.</text>
</comment>
<gene>
    <name evidence="2 3" type="primary">mtnA</name>
    <name evidence="3" type="ORF">DL240_07440</name>
</gene>
<dbReference type="FunFam" id="3.40.50.10470:FF:000006">
    <property type="entry name" value="Methylthioribose-1-phosphate isomerase"/>
    <property type="match status" value="1"/>
</dbReference>
<comment type="catalytic activity">
    <reaction evidence="2">
        <text>5-(methylsulfanyl)-alpha-D-ribose 1-phosphate = 5-(methylsulfanyl)-D-ribulose 1-phosphate</text>
        <dbReference type="Rhea" id="RHEA:19989"/>
        <dbReference type="ChEBI" id="CHEBI:58533"/>
        <dbReference type="ChEBI" id="CHEBI:58548"/>
        <dbReference type="EC" id="5.3.1.23"/>
    </reaction>
</comment>
<sequence>MTDAIASNVVPLKWEGDRASGTLRMLDQRRLPTEEYWQTLHSAEEVARGIRDMVIRGAPAIGIAAAFGMALGMRAFDGEHTSRALELRRLHDLLASTRPTAVNLFWALERCRQVAERLEDADNAALTDALFDEAERIFQDDRDNNLRLGNFGAALFEGPTRILTHCNTGALATGGYGTALGVIRALHAQGKLTHVWVDETRPYLQGARLTAWECVQEGIDATLITDSMAAHFMKLGQVDAVIVGTDRIARNGDVANKIGTYMLAVLCKHHNIPFYVATPLSTIDLSTASGDDIEIEQRDPAEVSHIGERQMAPEGVGVAHPAFDVTPANLVTAIITEAGVVHPPYTRSLPTLF</sequence>
<dbReference type="PANTHER" id="PTHR43475">
    <property type="entry name" value="METHYLTHIORIBOSE-1-PHOSPHATE ISOMERASE"/>
    <property type="match status" value="1"/>
</dbReference>
<feature type="binding site" evidence="2">
    <location>
        <position position="98"/>
    </location>
    <ligand>
        <name>substrate</name>
    </ligand>
</feature>
<accession>A0A328CAE9</accession>
<dbReference type="FunFam" id="1.20.120.420:FF:000003">
    <property type="entry name" value="Methylthioribose-1-phosphate isomerase"/>
    <property type="match status" value="1"/>
</dbReference>
<evidence type="ECO:0000256" key="2">
    <source>
        <dbReference type="HAMAP-Rule" id="MF_01678"/>
    </source>
</evidence>
<dbReference type="EC" id="5.3.1.23" evidence="2"/>